<dbReference type="PANTHER" id="PTHR11006:SF4">
    <property type="entry name" value="PROTEIN ARGININE N-METHYLTRANSFERASE 7"/>
    <property type="match status" value="1"/>
</dbReference>
<dbReference type="InterPro" id="IPR025799">
    <property type="entry name" value="Arg_MeTrfase"/>
</dbReference>
<dbReference type="PANTHER" id="PTHR11006">
    <property type="entry name" value="PROTEIN ARGININE N-METHYLTRANSFERASE"/>
    <property type="match status" value="1"/>
</dbReference>
<organism evidence="2 3">
    <name type="scientific">Elliptochloris bilobata</name>
    <dbReference type="NCBI Taxonomy" id="381761"/>
    <lineage>
        <taxon>Eukaryota</taxon>
        <taxon>Viridiplantae</taxon>
        <taxon>Chlorophyta</taxon>
        <taxon>core chlorophytes</taxon>
        <taxon>Trebouxiophyceae</taxon>
        <taxon>Trebouxiophyceae incertae sedis</taxon>
        <taxon>Elliptochloris clade</taxon>
        <taxon>Elliptochloris</taxon>
    </lineage>
</organism>
<dbReference type="SUPFAM" id="SSF53335">
    <property type="entry name" value="S-adenosyl-L-methionine-dependent methyltransferases"/>
    <property type="match status" value="2"/>
</dbReference>
<keyword evidence="1" id="KW-0949">S-adenosyl-L-methionine</keyword>
<gene>
    <name evidence="2" type="ORF">WJX81_000365</name>
</gene>
<proteinExistence type="predicted"/>
<protein>
    <submittedName>
        <fullName evidence="2">Uncharacterized protein</fullName>
    </submittedName>
</protein>
<comment type="caution">
    <text evidence="2">The sequence shown here is derived from an EMBL/GenBank/DDBJ whole genome shotgun (WGS) entry which is preliminary data.</text>
</comment>
<evidence type="ECO:0000313" key="2">
    <source>
        <dbReference type="EMBL" id="KAK9836263.1"/>
    </source>
</evidence>
<dbReference type="Proteomes" id="UP001445335">
    <property type="component" value="Unassembled WGS sequence"/>
</dbReference>
<dbReference type="InterPro" id="IPR029063">
    <property type="entry name" value="SAM-dependent_MTases_sf"/>
</dbReference>
<accession>A0AAW1RRW9</accession>
<dbReference type="GO" id="GO:0042054">
    <property type="term" value="F:histone methyltransferase activity"/>
    <property type="evidence" value="ECO:0007669"/>
    <property type="project" value="TreeGrafter"/>
</dbReference>
<dbReference type="Gene3D" id="3.40.50.150">
    <property type="entry name" value="Vaccinia Virus protein VP39"/>
    <property type="match status" value="1"/>
</dbReference>
<reference evidence="2 3" key="1">
    <citation type="journal article" date="2024" name="Nat. Commun.">
        <title>Phylogenomics reveals the evolutionary origins of lichenization in chlorophyte algae.</title>
        <authorList>
            <person name="Puginier C."/>
            <person name="Libourel C."/>
            <person name="Otte J."/>
            <person name="Skaloud P."/>
            <person name="Haon M."/>
            <person name="Grisel S."/>
            <person name="Petersen M."/>
            <person name="Berrin J.G."/>
            <person name="Delaux P.M."/>
            <person name="Dal Grande F."/>
            <person name="Keller J."/>
        </authorList>
    </citation>
    <scope>NUCLEOTIDE SEQUENCE [LARGE SCALE GENOMIC DNA]</scope>
    <source>
        <strain evidence="2 3">SAG 245.80</strain>
    </source>
</reference>
<dbReference type="CDD" id="cd02440">
    <property type="entry name" value="AdoMet_MTases"/>
    <property type="match status" value="1"/>
</dbReference>
<sequence>MQAPWEAAIAAAVQQIDAQDKDVRVLDIGAGAGLHALVALRAGAKHVTAVERWLYLSLATKQSLVANGTPDDRAAVVYKRPTDLALLKDVAVCCNLLVCDILDDGLLTSGILPAMRHCIQNLMADDMILLPAAATVYCHAAEARTGAVCGFDMSAADRYRWHPAHTSGTTLAPGMYAPLSEPAEYLAGELPVAAGEVLPLRCSHNTVRLRFDLGTAEYTHLAKPDAAFPAVHFSMLADRRRNEAYEAAIARAVARKAAEDSAAHAVAANGFSERVSVVHCDVGLLQRGRLLGCNWLYLLDLAKRRVQQPSAAVMIPCLLGCNWLYLLDLAKRRVLQPGAAVVPAGATLFCVGIEALTGDVSGFDFSGLNTYRWETNARAVHLADMPHRVLTHPARVFNYSFEGAQKARSRENILRLEVIAEGRLNAIAFWFDLHLDAQALQYLDCGTLAAPGAKVMVLARREGGKVSDFLMRVKSRRFPSIEKDMKMVYHEMVVLERIHSQPQFCPGALLEALTSAPLRLH</sequence>
<dbReference type="AlphaFoldDB" id="A0AAW1RRW9"/>
<dbReference type="Gene3D" id="2.70.160.11">
    <property type="entry name" value="Hnrnp arginine n-methyltransferase1"/>
    <property type="match status" value="1"/>
</dbReference>
<dbReference type="GO" id="GO:0016274">
    <property type="term" value="F:protein-arginine N-methyltransferase activity"/>
    <property type="evidence" value="ECO:0007669"/>
    <property type="project" value="InterPro"/>
</dbReference>
<dbReference type="EMBL" id="JALJOU010000025">
    <property type="protein sequence ID" value="KAK9836263.1"/>
    <property type="molecule type" value="Genomic_DNA"/>
</dbReference>
<keyword evidence="3" id="KW-1185">Reference proteome</keyword>
<evidence type="ECO:0000313" key="3">
    <source>
        <dbReference type="Proteomes" id="UP001445335"/>
    </source>
</evidence>
<name>A0AAW1RRW9_9CHLO</name>
<evidence type="ECO:0000256" key="1">
    <source>
        <dbReference type="ARBA" id="ARBA00022691"/>
    </source>
</evidence>